<keyword evidence="2" id="KW-0645">Protease</keyword>
<dbReference type="InterPro" id="IPR001733">
    <property type="entry name" value="Peptidase_S26B"/>
</dbReference>
<evidence type="ECO:0000256" key="2">
    <source>
        <dbReference type="ARBA" id="ARBA00022670"/>
    </source>
</evidence>
<dbReference type="InterPro" id="IPR015927">
    <property type="entry name" value="Peptidase_S24_S26A/B/C"/>
</dbReference>
<feature type="domain" description="Peptidase S24/S26A/S26B/S26C" evidence="8">
    <location>
        <begin position="28"/>
        <end position="74"/>
    </location>
</feature>
<gene>
    <name evidence="9" type="ORF">J2S15_000111</name>
</gene>
<dbReference type="CDD" id="cd06530">
    <property type="entry name" value="S26_SPase_I"/>
    <property type="match status" value="1"/>
</dbReference>
<sequence length="169" mass="19355">MGIVAVLVLALVFHFSDGKEKSIFGYRWYEAMSDSMQPSIKKGDLIIVELVEPRTIKEGEAITYATTADGSVTVTHRVISKFKDEETNILFFETQGDANEISDPLVSENQVIGTVRFTLPYIGYISMWIKEHTFLFILCIVLFVISIKLVQMLLKRKKESRNERKEEIK</sequence>
<evidence type="ECO:0000313" key="10">
    <source>
        <dbReference type="Proteomes" id="UP001230220"/>
    </source>
</evidence>
<comment type="caution">
    <text evidence="9">The sequence shown here is derived from an EMBL/GenBank/DDBJ whole genome shotgun (WGS) entry which is preliminary data.</text>
</comment>
<evidence type="ECO:0000256" key="7">
    <source>
        <dbReference type="SAM" id="Phobius"/>
    </source>
</evidence>
<keyword evidence="3 7" id="KW-0812">Transmembrane</keyword>
<dbReference type="PANTHER" id="PTHR10806">
    <property type="entry name" value="SIGNAL PEPTIDASE COMPLEX CATALYTIC SUBUNIT SEC11"/>
    <property type="match status" value="1"/>
</dbReference>
<dbReference type="InterPro" id="IPR036286">
    <property type="entry name" value="LexA/Signal_pep-like_sf"/>
</dbReference>
<dbReference type="PRINTS" id="PR00728">
    <property type="entry name" value="SIGNALPTASE"/>
</dbReference>
<evidence type="ECO:0000313" key="9">
    <source>
        <dbReference type="EMBL" id="MDQ0359380.1"/>
    </source>
</evidence>
<evidence type="ECO:0000256" key="1">
    <source>
        <dbReference type="ARBA" id="ARBA00004308"/>
    </source>
</evidence>
<keyword evidence="9" id="KW-0378">Hydrolase</keyword>
<evidence type="ECO:0000259" key="8">
    <source>
        <dbReference type="Pfam" id="PF00717"/>
    </source>
</evidence>
<protein>
    <recommendedName>
        <fullName evidence="6">Signal peptidase I</fullName>
        <ecNumber evidence="6">3.4.21.89</ecNumber>
    </recommendedName>
</protein>
<dbReference type="EMBL" id="JAUSUR010000001">
    <property type="protein sequence ID" value="MDQ0359380.1"/>
    <property type="molecule type" value="Genomic_DNA"/>
</dbReference>
<reference evidence="9 10" key="1">
    <citation type="submission" date="2023-07" db="EMBL/GenBank/DDBJ databases">
        <title>Genomic Encyclopedia of Type Strains, Phase IV (KMG-IV): sequencing the most valuable type-strain genomes for metagenomic binning, comparative biology and taxonomic classification.</title>
        <authorList>
            <person name="Goeker M."/>
        </authorList>
    </citation>
    <scope>NUCLEOTIDE SEQUENCE [LARGE SCALE GENOMIC DNA]</scope>
    <source>
        <strain evidence="9 10">DSM 16784</strain>
    </source>
</reference>
<evidence type="ECO:0000256" key="6">
    <source>
        <dbReference type="NCBIfam" id="TIGR02228"/>
    </source>
</evidence>
<dbReference type="Pfam" id="PF00717">
    <property type="entry name" value="Peptidase_S24"/>
    <property type="match status" value="1"/>
</dbReference>
<comment type="subcellular location">
    <subcellularLocation>
        <location evidence="1">Endomembrane system</location>
    </subcellularLocation>
</comment>
<dbReference type="SUPFAM" id="SSF51306">
    <property type="entry name" value="LexA/Signal peptidase"/>
    <property type="match status" value="1"/>
</dbReference>
<evidence type="ECO:0000256" key="3">
    <source>
        <dbReference type="ARBA" id="ARBA00022692"/>
    </source>
</evidence>
<feature type="transmembrane region" description="Helical" evidence="7">
    <location>
        <begin position="134"/>
        <end position="154"/>
    </location>
</feature>
<proteinExistence type="predicted"/>
<accession>A0ABU0DXM1</accession>
<keyword evidence="5 7" id="KW-0472">Membrane</keyword>
<dbReference type="InterPro" id="IPR019533">
    <property type="entry name" value="Peptidase_S26"/>
</dbReference>
<evidence type="ECO:0000256" key="5">
    <source>
        <dbReference type="ARBA" id="ARBA00023136"/>
    </source>
</evidence>
<evidence type="ECO:0000256" key="4">
    <source>
        <dbReference type="ARBA" id="ARBA00022989"/>
    </source>
</evidence>
<dbReference type="PANTHER" id="PTHR10806:SF6">
    <property type="entry name" value="SIGNAL PEPTIDASE COMPLEX CATALYTIC SUBUNIT SEC11"/>
    <property type="match status" value="1"/>
</dbReference>
<keyword evidence="4 7" id="KW-1133">Transmembrane helix</keyword>
<dbReference type="NCBIfam" id="TIGR02228">
    <property type="entry name" value="sigpep_I_arch"/>
    <property type="match status" value="1"/>
</dbReference>
<dbReference type="GO" id="GO:0016787">
    <property type="term" value="F:hydrolase activity"/>
    <property type="evidence" value="ECO:0007669"/>
    <property type="project" value="UniProtKB-KW"/>
</dbReference>
<name>A0ABU0DXM1_9FIRM</name>
<keyword evidence="10" id="KW-1185">Reference proteome</keyword>
<organism evidence="9 10">
    <name type="scientific">Breznakia pachnodae</name>
    <dbReference type="NCBI Taxonomy" id="265178"/>
    <lineage>
        <taxon>Bacteria</taxon>
        <taxon>Bacillati</taxon>
        <taxon>Bacillota</taxon>
        <taxon>Erysipelotrichia</taxon>
        <taxon>Erysipelotrichales</taxon>
        <taxon>Erysipelotrichaceae</taxon>
        <taxon>Breznakia</taxon>
    </lineage>
</organism>
<dbReference type="Proteomes" id="UP001230220">
    <property type="component" value="Unassembled WGS sequence"/>
</dbReference>
<dbReference type="EC" id="3.4.21.89" evidence="6"/>